<name>A0A8W8J061_MAGGI</name>
<dbReference type="InterPro" id="IPR049162">
    <property type="entry name" value="GH59_C"/>
</dbReference>
<evidence type="ECO:0000313" key="2">
    <source>
        <dbReference type="EnsemblMetazoa" id="G16157.1:cds"/>
    </source>
</evidence>
<accession>A0A8W8J061</accession>
<dbReference type="InterPro" id="IPR001286">
    <property type="entry name" value="Glyco_hydro_59"/>
</dbReference>
<dbReference type="GO" id="GO:0004336">
    <property type="term" value="F:galactosylceramidase activity"/>
    <property type="evidence" value="ECO:0007669"/>
    <property type="project" value="InterPro"/>
</dbReference>
<dbReference type="PANTHER" id="PTHR15172:SF1">
    <property type="entry name" value="GALACTOCEREBROSIDASE"/>
    <property type="match status" value="1"/>
</dbReference>
<evidence type="ECO:0000259" key="1">
    <source>
        <dbReference type="Pfam" id="PF21708"/>
    </source>
</evidence>
<dbReference type="GO" id="GO:0016020">
    <property type="term" value="C:membrane"/>
    <property type="evidence" value="ECO:0007669"/>
    <property type="project" value="GOC"/>
</dbReference>
<dbReference type="GO" id="GO:0005764">
    <property type="term" value="C:lysosome"/>
    <property type="evidence" value="ECO:0007669"/>
    <property type="project" value="TreeGrafter"/>
</dbReference>
<protein>
    <recommendedName>
        <fullName evidence="1">Glycosyl hydrolase family 59 C-terminal lectin domain-containing protein</fullName>
    </recommendedName>
</protein>
<proteinExistence type="predicted"/>
<dbReference type="PANTHER" id="PTHR15172">
    <property type="entry name" value="GALACTOCEREBROSIDASE"/>
    <property type="match status" value="1"/>
</dbReference>
<feature type="domain" description="Glycosyl hydrolase family 59 C-terminal lectin" evidence="1">
    <location>
        <begin position="95"/>
        <end position="142"/>
    </location>
</feature>
<sequence length="175" mass="19246">MKSSSPSRKQILTQTVLNSPVSWCQAEKANKSVNIIGDHNWTDISVTVETQIPKVNGSSGTFVAVRVDQGGCNAWEPRGFFSLYFPINRNLFLLMTCNSTAVGSVNGVPLFTTTIPSKPSNGFVAIGTDSYGIANFDNFKMMSSKDIDISKLKTSQELILVEDTKLYFKPKRNLP</sequence>
<feature type="domain" description="Glycosyl hydrolase family 59 C-terminal lectin" evidence="1">
    <location>
        <begin position="6"/>
        <end position="85"/>
    </location>
</feature>
<organism evidence="2 3">
    <name type="scientific">Magallana gigas</name>
    <name type="common">Pacific oyster</name>
    <name type="synonym">Crassostrea gigas</name>
    <dbReference type="NCBI Taxonomy" id="29159"/>
    <lineage>
        <taxon>Eukaryota</taxon>
        <taxon>Metazoa</taxon>
        <taxon>Spiralia</taxon>
        <taxon>Lophotrochozoa</taxon>
        <taxon>Mollusca</taxon>
        <taxon>Bivalvia</taxon>
        <taxon>Autobranchia</taxon>
        <taxon>Pteriomorphia</taxon>
        <taxon>Ostreida</taxon>
        <taxon>Ostreoidea</taxon>
        <taxon>Ostreidae</taxon>
        <taxon>Magallana</taxon>
    </lineage>
</organism>
<dbReference type="GO" id="GO:0006683">
    <property type="term" value="P:galactosylceramide catabolic process"/>
    <property type="evidence" value="ECO:0007669"/>
    <property type="project" value="InterPro"/>
</dbReference>
<dbReference type="Pfam" id="PF21708">
    <property type="entry name" value="Glyco_hydro_59_C"/>
    <property type="match status" value="2"/>
</dbReference>
<dbReference type="AlphaFoldDB" id="A0A8W8J061"/>
<dbReference type="Proteomes" id="UP000005408">
    <property type="component" value="Unassembled WGS sequence"/>
</dbReference>
<evidence type="ECO:0000313" key="3">
    <source>
        <dbReference type="Proteomes" id="UP000005408"/>
    </source>
</evidence>
<reference evidence="2" key="1">
    <citation type="submission" date="2022-08" db="UniProtKB">
        <authorList>
            <consortium name="EnsemblMetazoa"/>
        </authorList>
    </citation>
    <scope>IDENTIFICATION</scope>
    <source>
        <strain evidence="2">05x7-T-G4-1.051#20</strain>
    </source>
</reference>
<dbReference type="EnsemblMetazoa" id="G16157.1">
    <property type="protein sequence ID" value="G16157.1:cds"/>
    <property type="gene ID" value="G16157"/>
</dbReference>
<dbReference type="Gene3D" id="2.60.120.560">
    <property type="entry name" value="Exo-inulinase, domain 1"/>
    <property type="match status" value="2"/>
</dbReference>
<keyword evidence="3" id="KW-1185">Reference proteome</keyword>